<feature type="region of interest" description="Disordered" evidence="1">
    <location>
        <begin position="282"/>
        <end position="304"/>
    </location>
</feature>
<dbReference type="InterPro" id="IPR036551">
    <property type="entry name" value="Flavin_trans-like"/>
</dbReference>
<dbReference type="EMBL" id="JAJGCB010000008">
    <property type="protein sequence ID" value="KAJ8991440.1"/>
    <property type="molecule type" value="Genomic_DNA"/>
</dbReference>
<organism evidence="2 3">
    <name type="scientific">Exophiala dermatitidis</name>
    <name type="common">Black yeast-like fungus</name>
    <name type="synonym">Wangiella dermatitidis</name>
    <dbReference type="NCBI Taxonomy" id="5970"/>
    <lineage>
        <taxon>Eukaryota</taxon>
        <taxon>Fungi</taxon>
        <taxon>Dikarya</taxon>
        <taxon>Ascomycota</taxon>
        <taxon>Pezizomycotina</taxon>
        <taxon>Eurotiomycetes</taxon>
        <taxon>Chaetothyriomycetidae</taxon>
        <taxon>Chaetothyriales</taxon>
        <taxon>Herpotrichiellaceae</taxon>
        <taxon>Exophiala</taxon>
    </lineage>
</organism>
<reference evidence="2" key="1">
    <citation type="submission" date="2023-01" db="EMBL/GenBank/DDBJ databases">
        <title>Exophiala dermititidis isolated from Cystic Fibrosis Patient.</title>
        <authorList>
            <person name="Kurbessoian T."/>
            <person name="Crocker A."/>
            <person name="Murante D."/>
            <person name="Hogan D.A."/>
            <person name="Stajich J.E."/>
        </authorList>
    </citation>
    <scope>NUCLEOTIDE SEQUENCE</scope>
    <source>
        <strain evidence="2">Ex8</strain>
    </source>
</reference>
<evidence type="ECO:0000256" key="1">
    <source>
        <dbReference type="SAM" id="MobiDB-lite"/>
    </source>
</evidence>
<dbReference type="Proteomes" id="UP001161757">
    <property type="component" value="Unassembled WGS sequence"/>
</dbReference>
<proteinExistence type="predicted"/>
<dbReference type="GO" id="GO:0003824">
    <property type="term" value="F:catalytic activity"/>
    <property type="evidence" value="ECO:0007669"/>
    <property type="project" value="InterPro"/>
</dbReference>
<evidence type="ECO:0000313" key="3">
    <source>
        <dbReference type="Proteomes" id="UP001161757"/>
    </source>
</evidence>
<gene>
    <name evidence="2" type="ORF">HRR80_004775</name>
</gene>
<evidence type="ECO:0008006" key="4">
    <source>
        <dbReference type="Google" id="ProtNLM"/>
    </source>
</evidence>
<evidence type="ECO:0000313" key="2">
    <source>
        <dbReference type="EMBL" id="KAJ8991440.1"/>
    </source>
</evidence>
<feature type="compositionally biased region" description="Polar residues" evidence="1">
    <location>
        <begin position="85"/>
        <end position="98"/>
    </location>
</feature>
<dbReference type="PANTHER" id="PTHR46586:SF3">
    <property type="entry name" value="ANKYRIN REPEAT-CONTAINING PROTEIN"/>
    <property type="match status" value="1"/>
</dbReference>
<feature type="region of interest" description="Disordered" evidence="1">
    <location>
        <begin position="83"/>
        <end position="114"/>
    </location>
</feature>
<accession>A0AAN6IUL3</accession>
<name>A0AAN6IUL3_EXODE</name>
<comment type="caution">
    <text evidence="2">The sequence shown here is derived from an EMBL/GenBank/DDBJ whole genome shotgun (WGS) entry which is preliminary data.</text>
</comment>
<dbReference type="SUPFAM" id="SSF140860">
    <property type="entry name" value="Pseudo ankyrin repeat-like"/>
    <property type="match status" value="1"/>
</dbReference>
<dbReference type="InterPro" id="IPR052050">
    <property type="entry name" value="SecEffector_AnkRepeat"/>
</dbReference>
<dbReference type="PANTHER" id="PTHR46586">
    <property type="entry name" value="ANKYRIN REPEAT-CONTAINING PROTEIN"/>
    <property type="match status" value="1"/>
</dbReference>
<dbReference type="Gene3D" id="3.40.50.1950">
    <property type="entry name" value="Flavin prenyltransferase-like"/>
    <property type="match status" value="1"/>
</dbReference>
<protein>
    <recommendedName>
        <fullName evidence="4">Flavoprotein domain-containing protein</fullName>
    </recommendedName>
</protein>
<dbReference type="AlphaFoldDB" id="A0AAN6IUL3"/>
<dbReference type="SUPFAM" id="SSF52507">
    <property type="entry name" value="Homo-oligomeric flavin-containing Cys decarboxylases, HFCD"/>
    <property type="match status" value="1"/>
</dbReference>
<sequence length="708" mass="80906">MVTTSTTFPVCPFQQTQEFFHYSRLKPPASPVTPPAAVLEKRQRSPPHRIPQILPTDKHDDFFATHVPPPNIACSEQALKEGEHFNSSGSAEQKQPPTQAYIRTRRQNPATMEATTRPPRFTRRRVNVLIFVTEKIGPEVLPYLLQNPDLNLRVLSDISRAEFQQYMEPRIRLDEVQWYENHPQDPYRNQTMMQGHRLARWADMMFIVMDAGMISLMLSGFTTDVVLHVLRCWDVSKRIALLPELSVDQWKHPTWKRQLSKLQRKWDWVHVLSPALWDYASDPQDLTQPGPGPQGSQEDTDPEIEWQWDGPNEMIEVVDGESQIILRLTRSQTYVSSQHYYHQLPAPNSADSPEACQKPRLPMEIWTMIMDHLGDWELATALGIYTHIPTPHEWKPLIPSSNNSGKIKSQSLEYTILTQPMSQIKTWFTNNTSSQPPTTLSPIATRLIFRFSMTDLLTYLALHQKDIFWTSFGLALLPHKASLIYNSPTILQWWLDCPAVIKKEYGPEAMDGASRAGFVEVLDWWLESGLKLTYTERALESASAKGHVHVLEWWRVNSLKLAGTPREMPLKVGKSILLAAQSGRTNSIEWWENSGIPYSHEDGVARLASQHGHVPVLELWHHLKGSKMIFDNQVLVGATKNGHAGVLQWWKDVSRKHGLRVEYKTCDIEEAMEDAVGGGGEGEVREWWGRNGLNLGVGTGEWMRVKTL</sequence>